<dbReference type="InterPro" id="IPR025857">
    <property type="entry name" value="MacB_PCD"/>
</dbReference>
<sequence>MMKNFYIAIRSLSKKGRHSGIKILSLGVGLAMGLVLIAKVCFELSYDGFYPASDRIYAIQENVSFKDNPLDTYPHVSGGIAPGMKAEIPGVEAATRALKFGDVVIHTPDKRKYDATLMLADDCFFDVLPRDMIAGKAKETLGRPLYALVSESVAKNIGAGETDIVGQTFEIEAYPGVSLTIGGVFKDVPKNTHLFYDMLVSMASYKEIAGWTNEDEWFGGDSYNAYALLRPGVSMEDMVKPMDDMLDRHVDPNELKEQGINYKLKLCPLEEVYGKSPETKKMAVMLVAIASAILFAALMNYILLVISSLVVRSKDIAIHKCYGASGWNISDMIFSETFLNLLISLGISALLILAFREMVEELLNASLLSLISLDTIPMLVAICLVIFLLAGLLPSRLFAGVPVASVFRSYNESRRSWKKVLLFIQFIAVGFLICLLVVIGLQYQRLVTDDPGYSFDRLAYCSPSGVKSSQRRALMDELAKLPEVEGVASCANLPIYSGSGDMAYRPGTNETIVHFNDLYEADADYVPLMEMSVIEGKAFDRSYSDSAQVMMVSRMMADQLAKALDWKDGVIGKLVPVSGHGGNSQDFRIVGVYDDIRIGQIGQDLMYPSALFYGNRAHRNIVIKFHKLTAENMANVHDVIQKFLPDNEFTLASYSVSVTNLYNASRLFRNSVMWGGIVTLIITLIGLIGYINDETNRRGKEIAVRKINGATEVNILSLMTRDVAWMALPAILIGAAGSYYAGEKWLQQFSEKIPMHVGLFILCSVCILTVILATVVYRSWMVAVSNPVESLKSE</sequence>
<evidence type="ECO:0000256" key="1">
    <source>
        <dbReference type="ARBA" id="ARBA00004651"/>
    </source>
</evidence>
<proteinExistence type="predicted"/>
<feature type="transmembrane region" description="Helical" evidence="6">
    <location>
        <begin position="332"/>
        <end position="355"/>
    </location>
</feature>
<feature type="transmembrane region" description="Helical" evidence="6">
    <location>
        <begin position="753"/>
        <end position="777"/>
    </location>
</feature>
<feature type="transmembrane region" description="Helical" evidence="6">
    <location>
        <begin position="723"/>
        <end position="741"/>
    </location>
</feature>
<feature type="transmembrane region" description="Helical" evidence="6">
    <location>
        <begin position="21"/>
        <end position="38"/>
    </location>
</feature>
<evidence type="ECO:0000259" key="8">
    <source>
        <dbReference type="Pfam" id="PF12704"/>
    </source>
</evidence>
<dbReference type="RefSeq" id="WP_154278241.1">
    <property type="nucleotide sequence ID" value="NZ_WKLJ01000030.1"/>
</dbReference>
<dbReference type="Pfam" id="PF12704">
    <property type="entry name" value="MacB_PCD"/>
    <property type="match status" value="2"/>
</dbReference>
<feature type="domain" description="MacB-like periplasmic core" evidence="8">
    <location>
        <begin position="25"/>
        <end position="240"/>
    </location>
</feature>
<keyword evidence="2" id="KW-1003">Cell membrane</keyword>
<dbReference type="InterPro" id="IPR003838">
    <property type="entry name" value="ABC3_permease_C"/>
</dbReference>
<evidence type="ECO:0000313" key="9">
    <source>
        <dbReference type="EMBL" id="MRY11990.1"/>
    </source>
</evidence>
<evidence type="ECO:0000256" key="4">
    <source>
        <dbReference type="ARBA" id="ARBA00022989"/>
    </source>
</evidence>
<evidence type="ECO:0000256" key="6">
    <source>
        <dbReference type="SAM" id="Phobius"/>
    </source>
</evidence>
<keyword evidence="3 6" id="KW-0812">Transmembrane</keyword>
<keyword evidence="5 6" id="KW-0472">Membrane</keyword>
<dbReference type="EMBL" id="WKLP01000014">
    <property type="protein sequence ID" value="MRY11990.1"/>
    <property type="molecule type" value="Genomic_DNA"/>
</dbReference>
<dbReference type="GO" id="GO:0005886">
    <property type="term" value="C:plasma membrane"/>
    <property type="evidence" value="ECO:0007669"/>
    <property type="project" value="UniProtKB-SubCell"/>
</dbReference>
<feature type="domain" description="MacB-like periplasmic core" evidence="8">
    <location>
        <begin position="436"/>
        <end position="624"/>
    </location>
</feature>
<evidence type="ECO:0000259" key="7">
    <source>
        <dbReference type="Pfam" id="PF02687"/>
    </source>
</evidence>
<comment type="caution">
    <text evidence="9">The sequence shown here is derived from an EMBL/GenBank/DDBJ whole genome shotgun (WGS) entry which is preliminary data.</text>
</comment>
<dbReference type="PANTHER" id="PTHR30572:SF18">
    <property type="entry name" value="ABC-TYPE MACROLIDE FAMILY EXPORT SYSTEM PERMEASE COMPONENT 2"/>
    <property type="match status" value="1"/>
</dbReference>
<evidence type="ECO:0000256" key="3">
    <source>
        <dbReference type="ARBA" id="ARBA00022692"/>
    </source>
</evidence>
<organism evidence="9">
    <name type="scientific">Parabacteroides goldsteinii</name>
    <dbReference type="NCBI Taxonomy" id="328812"/>
    <lineage>
        <taxon>Bacteria</taxon>
        <taxon>Pseudomonadati</taxon>
        <taxon>Bacteroidota</taxon>
        <taxon>Bacteroidia</taxon>
        <taxon>Bacteroidales</taxon>
        <taxon>Tannerellaceae</taxon>
        <taxon>Parabacteroides</taxon>
    </lineage>
</organism>
<keyword evidence="4 6" id="KW-1133">Transmembrane helix</keyword>
<feature type="transmembrane region" description="Helical" evidence="6">
    <location>
        <begin position="375"/>
        <end position="399"/>
    </location>
</feature>
<comment type="subcellular location">
    <subcellularLocation>
        <location evidence="1">Cell membrane</location>
        <topology evidence="1">Multi-pass membrane protein</topology>
    </subcellularLocation>
</comment>
<evidence type="ECO:0000256" key="5">
    <source>
        <dbReference type="ARBA" id="ARBA00023136"/>
    </source>
</evidence>
<gene>
    <name evidence="9" type="ORF">GKE01_10980</name>
</gene>
<accession>A0A6G1ZDP3</accession>
<dbReference type="PANTHER" id="PTHR30572">
    <property type="entry name" value="MEMBRANE COMPONENT OF TRANSPORTER-RELATED"/>
    <property type="match status" value="1"/>
</dbReference>
<dbReference type="Pfam" id="PF02687">
    <property type="entry name" value="FtsX"/>
    <property type="match status" value="1"/>
</dbReference>
<dbReference type="InterPro" id="IPR050250">
    <property type="entry name" value="Macrolide_Exporter_MacB"/>
</dbReference>
<dbReference type="AlphaFoldDB" id="A0A6G1ZDP3"/>
<feature type="transmembrane region" description="Helical" evidence="6">
    <location>
        <begin position="420"/>
        <end position="441"/>
    </location>
</feature>
<feature type="transmembrane region" description="Helical" evidence="6">
    <location>
        <begin position="672"/>
        <end position="691"/>
    </location>
</feature>
<evidence type="ECO:0000256" key="2">
    <source>
        <dbReference type="ARBA" id="ARBA00022475"/>
    </source>
</evidence>
<reference evidence="9" key="1">
    <citation type="journal article" date="2019" name="Nat. Med.">
        <title>A library of human gut bacterial isolates paired with longitudinal multiomics data enables mechanistic microbiome research.</title>
        <authorList>
            <person name="Poyet M."/>
            <person name="Groussin M."/>
            <person name="Gibbons S.M."/>
            <person name="Avila-Pacheco J."/>
            <person name="Jiang X."/>
            <person name="Kearney S.M."/>
            <person name="Perrotta A.R."/>
            <person name="Berdy B."/>
            <person name="Zhao S."/>
            <person name="Lieberman T.D."/>
            <person name="Swanson P.K."/>
            <person name="Smith M."/>
            <person name="Roesemann S."/>
            <person name="Alexander J.E."/>
            <person name="Rich S.A."/>
            <person name="Livny J."/>
            <person name="Vlamakis H."/>
            <person name="Clish C."/>
            <person name="Bullock K."/>
            <person name="Deik A."/>
            <person name="Scott J."/>
            <person name="Pierce K.A."/>
            <person name="Xavier R.J."/>
            <person name="Alm E.J."/>
        </authorList>
    </citation>
    <scope>NUCLEOTIDE SEQUENCE</scope>
    <source>
        <strain evidence="9">BIOML-A4</strain>
    </source>
</reference>
<name>A0A6G1ZDP3_9BACT</name>
<protein>
    <submittedName>
        <fullName evidence="9">FtsX-like permease family protein</fullName>
    </submittedName>
</protein>
<feature type="domain" description="ABC3 transporter permease C-terminal" evidence="7">
    <location>
        <begin position="677"/>
        <end position="782"/>
    </location>
</feature>
<feature type="transmembrane region" description="Helical" evidence="6">
    <location>
        <begin position="282"/>
        <end position="311"/>
    </location>
</feature>
<dbReference type="GO" id="GO:0022857">
    <property type="term" value="F:transmembrane transporter activity"/>
    <property type="evidence" value="ECO:0007669"/>
    <property type="project" value="TreeGrafter"/>
</dbReference>